<keyword evidence="6" id="KW-1185">Reference proteome</keyword>
<sequence>MPATSTLLVPPRPDPARAPLSTLELGLKLGRNILSIWTEDAYRQDLLVAPFFGVNSFTLNGSDAIRHVFVDNPEAYGRSLVTRRMLQPILGRGLFLAEGEEWRRQRRALAPAFTPRSIDPLRGIMTAVAREKLDQLASRVGRPIDLFAFTQRLALEVAGRTMFSLEMSDRAEEMRRHVDAYAEAIGPSLFDLVLPEAWPNPTDLRRRRIARRWRRFIEDLIDERRTQGAAPEAPRDLFDLLTTASDAGDGAEERAYLRDQVATMILAGHETTAIGLFWSFLLLALDPAVQDRAAAEACAWPGDNGAAIPTQLPFLHAVASEALRLYPPAFLVTRVALKPDRIGARRVNPGDIVSVSPWLLHRSARRWRDPHAFDPSRFLPDAPAVDRFAYLPFGIGPRVCIGAHFAMTELVLVLAEALKRYRFERTDSEPVLPVAVVTLGPDHKARFRLRPR</sequence>
<accession>A0A2T1HMN7</accession>
<dbReference type="PRINTS" id="PR00385">
    <property type="entry name" value="P450"/>
</dbReference>
<keyword evidence="3 4" id="KW-0349">Heme</keyword>
<organism evidence="5 6">
    <name type="scientific">Alsobacter soli</name>
    <dbReference type="NCBI Taxonomy" id="2109933"/>
    <lineage>
        <taxon>Bacteria</taxon>
        <taxon>Pseudomonadati</taxon>
        <taxon>Pseudomonadota</taxon>
        <taxon>Alphaproteobacteria</taxon>
        <taxon>Hyphomicrobiales</taxon>
        <taxon>Alsobacteraceae</taxon>
        <taxon>Alsobacter</taxon>
    </lineage>
</organism>
<dbReference type="GO" id="GO:0016705">
    <property type="term" value="F:oxidoreductase activity, acting on paired donors, with incorporation or reduction of molecular oxygen"/>
    <property type="evidence" value="ECO:0007669"/>
    <property type="project" value="InterPro"/>
</dbReference>
<dbReference type="GO" id="GO:0020037">
    <property type="term" value="F:heme binding"/>
    <property type="evidence" value="ECO:0007669"/>
    <property type="project" value="InterPro"/>
</dbReference>
<evidence type="ECO:0000313" key="5">
    <source>
        <dbReference type="EMBL" id="PSC02892.1"/>
    </source>
</evidence>
<dbReference type="RefSeq" id="WP_106339901.1">
    <property type="nucleotide sequence ID" value="NZ_PVZS01000035.1"/>
</dbReference>
<dbReference type="PANTHER" id="PTHR24305:SF166">
    <property type="entry name" value="CYTOCHROME P450 12A4, MITOCHONDRIAL-RELATED"/>
    <property type="match status" value="1"/>
</dbReference>
<dbReference type="OrthoDB" id="9764248at2"/>
<dbReference type="InterPro" id="IPR002401">
    <property type="entry name" value="Cyt_P450_E_grp-I"/>
</dbReference>
<dbReference type="PROSITE" id="PS00086">
    <property type="entry name" value="CYTOCHROME_P450"/>
    <property type="match status" value="1"/>
</dbReference>
<keyword evidence="3 4" id="KW-0479">Metal-binding</keyword>
<dbReference type="GO" id="GO:0004497">
    <property type="term" value="F:monooxygenase activity"/>
    <property type="evidence" value="ECO:0007669"/>
    <property type="project" value="UniProtKB-KW"/>
</dbReference>
<gene>
    <name evidence="5" type="ORF">SLNSH_21660</name>
</gene>
<dbReference type="InterPro" id="IPR017972">
    <property type="entry name" value="Cyt_P450_CS"/>
</dbReference>
<feature type="binding site" description="axial binding residue" evidence="3">
    <location>
        <position position="400"/>
    </location>
    <ligand>
        <name>heme</name>
        <dbReference type="ChEBI" id="CHEBI:30413"/>
    </ligand>
    <ligandPart>
        <name>Fe</name>
        <dbReference type="ChEBI" id="CHEBI:18248"/>
    </ligandPart>
</feature>
<evidence type="ECO:0000256" key="1">
    <source>
        <dbReference type="ARBA" id="ARBA00001971"/>
    </source>
</evidence>
<evidence type="ECO:0000256" key="4">
    <source>
        <dbReference type="RuleBase" id="RU000461"/>
    </source>
</evidence>
<comment type="caution">
    <text evidence="5">The sequence shown here is derived from an EMBL/GenBank/DDBJ whole genome shotgun (WGS) entry which is preliminary data.</text>
</comment>
<keyword evidence="4" id="KW-0560">Oxidoreductase</keyword>
<dbReference type="PANTHER" id="PTHR24305">
    <property type="entry name" value="CYTOCHROME P450"/>
    <property type="match status" value="1"/>
</dbReference>
<dbReference type="GO" id="GO:0005506">
    <property type="term" value="F:iron ion binding"/>
    <property type="evidence" value="ECO:0007669"/>
    <property type="project" value="InterPro"/>
</dbReference>
<keyword evidence="4" id="KW-0503">Monooxygenase</keyword>
<dbReference type="Pfam" id="PF00067">
    <property type="entry name" value="p450"/>
    <property type="match status" value="1"/>
</dbReference>
<dbReference type="InterPro" id="IPR050121">
    <property type="entry name" value="Cytochrome_P450_monoxygenase"/>
</dbReference>
<name>A0A2T1HMN7_9HYPH</name>
<reference evidence="6" key="1">
    <citation type="submission" date="2018-03" db="EMBL/GenBank/DDBJ databases">
        <authorList>
            <person name="Sun L."/>
            <person name="Liu H."/>
            <person name="Chen W."/>
            <person name="Huang K."/>
            <person name="Liu W."/>
            <person name="Gao X."/>
        </authorList>
    </citation>
    <scope>NUCLEOTIDE SEQUENCE [LARGE SCALE GENOMIC DNA]</scope>
    <source>
        <strain evidence="6">SH9</strain>
    </source>
</reference>
<comment type="similarity">
    <text evidence="2 4">Belongs to the cytochrome P450 family.</text>
</comment>
<dbReference type="SUPFAM" id="SSF48264">
    <property type="entry name" value="Cytochrome P450"/>
    <property type="match status" value="1"/>
</dbReference>
<dbReference type="InterPro" id="IPR036396">
    <property type="entry name" value="Cyt_P450_sf"/>
</dbReference>
<evidence type="ECO:0000256" key="3">
    <source>
        <dbReference type="PIRSR" id="PIRSR602401-1"/>
    </source>
</evidence>
<dbReference type="AlphaFoldDB" id="A0A2T1HMN7"/>
<comment type="cofactor">
    <cofactor evidence="1 3">
        <name>heme</name>
        <dbReference type="ChEBI" id="CHEBI:30413"/>
    </cofactor>
</comment>
<dbReference type="Gene3D" id="1.10.630.10">
    <property type="entry name" value="Cytochrome P450"/>
    <property type="match status" value="1"/>
</dbReference>
<dbReference type="InterPro" id="IPR001128">
    <property type="entry name" value="Cyt_P450"/>
</dbReference>
<evidence type="ECO:0000256" key="2">
    <source>
        <dbReference type="ARBA" id="ARBA00010617"/>
    </source>
</evidence>
<keyword evidence="3 4" id="KW-0408">Iron</keyword>
<protein>
    <submittedName>
        <fullName evidence="5">Cytochrome P450</fullName>
    </submittedName>
</protein>
<evidence type="ECO:0000313" key="6">
    <source>
        <dbReference type="Proteomes" id="UP000239772"/>
    </source>
</evidence>
<dbReference type="PRINTS" id="PR00463">
    <property type="entry name" value="EP450I"/>
</dbReference>
<dbReference type="Proteomes" id="UP000239772">
    <property type="component" value="Unassembled WGS sequence"/>
</dbReference>
<dbReference type="EMBL" id="PVZS01000035">
    <property type="protein sequence ID" value="PSC02892.1"/>
    <property type="molecule type" value="Genomic_DNA"/>
</dbReference>
<proteinExistence type="inferred from homology"/>